<gene>
    <name evidence="2" type="ORF">D5F01_LYC03357</name>
</gene>
<feature type="compositionally biased region" description="Basic and acidic residues" evidence="1">
    <location>
        <begin position="139"/>
        <end position="155"/>
    </location>
</feature>
<protein>
    <submittedName>
        <fullName evidence="2">Uncharacterized protein</fullName>
    </submittedName>
</protein>
<dbReference type="Proteomes" id="UP000424527">
    <property type="component" value="Unassembled WGS sequence"/>
</dbReference>
<dbReference type="AlphaFoldDB" id="A0A6G0J530"/>
<feature type="compositionally biased region" description="Acidic residues" evidence="1">
    <location>
        <begin position="127"/>
        <end position="138"/>
    </location>
</feature>
<comment type="caution">
    <text evidence="2">The sequence shown here is derived from an EMBL/GenBank/DDBJ whole genome shotgun (WGS) entry which is preliminary data.</text>
</comment>
<name>A0A6G0J530_LARCR</name>
<evidence type="ECO:0000256" key="1">
    <source>
        <dbReference type="SAM" id="MobiDB-lite"/>
    </source>
</evidence>
<organism evidence="2 3">
    <name type="scientific">Larimichthys crocea</name>
    <name type="common">Large yellow croaker</name>
    <name type="synonym">Pseudosciaena crocea</name>
    <dbReference type="NCBI Taxonomy" id="215358"/>
    <lineage>
        <taxon>Eukaryota</taxon>
        <taxon>Metazoa</taxon>
        <taxon>Chordata</taxon>
        <taxon>Craniata</taxon>
        <taxon>Vertebrata</taxon>
        <taxon>Euteleostomi</taxon>
        <taxon>Actinopterygii</taxon>
        <taxon>Neopterygii</taxon>
        <taxon>Teleostei</taxon>
        <taxon>Neoteleostei</taxon>
        <taxon>Acanthomorphata</taxon>
        <taxon>Eupercaria</taxon>
        <taxon>Sciaenidae</taxon>
        <taxon>Larimichthys</taxon>
    </lineage>
</organism>
<keyword evidence="3" id="KW-1185">Reference proteome</keyword>
<evidence type="ECO:0000313" key="3">
    <source>
        <dbReference type="Proteomes" id="UP000424527"/>
    </source>
</evidence>
<evidence type="ECO:0000313" key="2">
    <source>
        <dbReference type="EMBL" id="KAE8298848.1"/>
    </source>
</evidence>
<feature type="region of interest" description="Disordered" evidence="1">
    <location>
        <begin position="119"/>
        <end position="155"/>
    </location>
</feature>
<reference evidence="2 3" key="1">
    <citation type="submission" date="2019-07" db="EMBL/GenBank/DDBJ databases">
        <title>Chromosome genome assembly for large yellow croaker.</title>
        <authorList>
            <person name="Xiao S."/>
        </authorList>
    </citation>
    <scope>NUCLEOTIDE SEQUENCE [LARGE SCALE GENOMIC DNA]</scope>
    <source>
        <strain evidence="2">JMULYC20181020</strain>
        <tissue evidence="2">Muscle</tissue>
    </source>
</reference>
<accession>A0A6G0J530</accession>
<sequence>MGSQVGALLLGCFADRPTAPPEGSAVSPSDRGSLPSTITHLEPQVRSFLLLHSHWLPFSAALERSLIVCLWAFPRTPISLSSLDVEVAAAYFHRAYLHVPALLLGVCCEIDEPQLLPLIGPLPGRDEAEEEEEEEEEERTTRKQREEQRTSGWRE</sequence>
<proteinExistence type="predicted"/>
<dbReference type="EMBL" id="REGW02000003">
    <property type="protein sequence ID" value="KAE8298848.1"/>
    <property type="molecule type" value="Genomic_DNA"/>
</dbReference>